<dbReference type="AlphaFoldDB" id="A0A9Q6LMN3"/>
<dbReference type="Proteomes" id="UP000422232">
    <property type="component" value="Chromosome"/>
</dbReference>
<evidence type="ECO:0000313" key="1">
    <source>
        <dbReference type="EMBL" id="QGO06546.1"/>
    </source>
</evidence>
<sequence length="200" mass="23663">MGIGSFYYPGYNQIYTTQYGDNRTYYDLKNSRFLIIYEPSKLKWGLKCLADTSSGSRPWQWTYFADCPIFPDTAVHRTMDWSLVYTDKISVDPIFSVRLKNKNGYFLHVSFGYYFGCFYGEKDKGPAVHPDDRTTYFSFTKRYGVCIVREYECSCVDPVTKRSKSCPKIGWEYCNEPNHTRTRDHYMDNDDTEQRYIDEL</sequence>
<dbReference type="GeneID" id="66740395"/>
<reference evidence="1 2" key="1">
    <citation type="submission" date="2019-04" db="EMBL/GenBank/DDBJ databases">
        <title>Complete genome sequencing of Piscirickettsia salmonis strain Psal-009.</title>
        <authorList>
            <person name="Schober I."/>
            <person name="Bunk B."/>
            <person name="Sproer C."/>
            <person name="Carril G.P."/>
            <person name="Riedel T."/>
            <person name="Flores-Herrera P.A."/>
            <person name="Nourdin-Galindo G."/>
            <person name="Marshall S.H."/>
            <person name="Overmann J."/>
        </authorList>
    </citation>
    <scope>NUCLEOTIDE SEQUENCE [LARGE SCALE GENOMIC DNA]</scope>
    <source>
        <strain evidence="1 2">Psal-009</strain>
    </source>
</reference>
<protein>
    <submittedName>
        <fullName evidence="1">Uncharacterized protein</fullName>
    </submittedName>
</protein>
<dbReference type="RefSeq" id="WP_032126745.1">
    <property type="nucleotide sequence ID" value="NZ_CP012413.1"/>
</dbReference>
<keyword evidence="2" id="KW-1185">Reference proteome</keyword>
<accession>A0A9Q6LMN3</accession>
<dbReference type="EMBL" id="CP038908">
    <property type="protein sequence ID" value="QGO06546.1"/>
    <property type="molecule type" value="Genomic_DNA"/>
</dbReference>
<proteinExistence type="predicted"/>
<organism evidence="1 2">
    <name type="scientific">Piscirickettsia salmonis</name>
    <dbReference type="NCBI Taxonomy" id="1238"/>
    <lineage>
        <taxon>Bacteria</taxon>
        <taxon>Pseudomonadati</taxon>
        <taxon>Pseudomonadota</taxon>
        <taxon>Gammaproteobacteria</taxon>
        <taxon>Thiotrichales</taxon>
        <taxon>Piscirickettsiaceae</taxon>
        <taxon>Piscirickettsia</taxon>
    </lineage>
</organism>
<evidence type="ECO:0000313" key="2">
    <source>
        <dbReference type="Proteomes" id="UP000422232"/>
    </source>
</evidence>
<name>A0A9Q6LMN3_PISSA</name>
<gene>
    <name evidence="1" type="ORF">Psal009_02461</name>
</gene>